<accession>A0A8J6MYS8</accession>
<name>A0A8J6MYS8_9DELT</name>
<sequence length="262" mass="29668">MGFIKSLEEIAKGAQQNAEFYDAEMLTIYFETKQEVVERLLPPPLKPTQLPIGGAFIANYPKTNFGVTYQESALFLQAEFNGEEGAYCLAMPVTDDTALILGREVFGYPKKIANIKLDRDGNEMSGWTERRGVRFLEARAELTGKFNDPATQQMLIERMASNPDMVIFNFKYFPSPTRDGFDYNPRLIREVVEFRPNSMEMGEAELVFQPSEHDPWNDVEIVRVLGAVYTIGNNTMLPGSVVAEADQIEFAPYAFMKVDELE</sequence>
<evidence type="ECO:0000313" key="2">
    <source>
        <dbReference type="Proteomes" id="UP000650524"/>
    </source>
</evidence>
<dbReference type="Gene3D" id="2.40.400.10">
    <property type="entry name" value="Acetoacetate decarboxylase-like"/>
    <property type="match status" value="1"/>
</dbReference>
<reference evidence="1 2" key="1">
    <citation type="submission" date="2020-08" db="EMBL/GenBank/DDBJ databases">
        <title>Bridging the membrane lipid divide: bacteria of the FCB group superphylum have the potential to synthesize archaeal ether lipids.</title>
        <authorList>
            <person name="Villanueva L."/>
            <person name="Von Meijenfeldt F.A.B."/>
            <person name="Westbye A.B."/>
            <person name="Yadav S."/>
            <person name="Hopmans E.C."/>
            <person name="Dutilh B.E."/>
            <person name="Sinninghe Damste J.S."/>
        </authorList>
    </citation>
    <scope>NUCLEOTIDE SEQUENCE [LARGE SCALE GENOMIC DNA]</scope>
    <source>
        <strain evidence="1">NIOZ-UU27</strain>
    </source>
</reference>
<protein>
    <submittedName>
        <fullName evidence="1">Acetoacetate decarboxylase family protein</fullName>
    </submittedName>
</protein>
<evidence type="ECO:0000313" key="1">
    <source>
        <dbReference type="EMBL" id="MBC8176208.1"/>
    </source>
</evidence>
<proteinExistence type="predicted"/>
<gene>
    <name evidence="1" type="ORF">H8E19_02300</name>
</gene>
<dbReference type="GO" id="GO:0016829">
    <property type="term" value="F:lyase activity"/>
    <property type="evidence" value="ECO:0007669"/>
    <property type="project" value="InterPro"/>
</dbReference>
<dbReference type="EMBL" id="JACNJD010000111">
    <property type="protein sequence ID" value="MBC8176208.1"/>
    <property type="molecule type" value="Genomic_DNA"/>
</dbReference>
<dbReference type="Pfam" id="PF06314">
    <property type="entry name" value="ADC"/>
    <property type="match status" value="1"/>
</dbReference>
<dbReference type="Proteomes" id="UP000650524">
    <property type="component" value="Unassembled WGS sequence"/>
</dbReference>
<dbReference type="InterPro" id="IPR023375">
    <property type="entry name" value="ADC_dom_sf"/>
</dbReference>
<organism evidence="1 2">
    <name type="scientific">Candidatus Desulfacyla euxinica</name>
    <dbReference type="NCBI Taxonomy" id="2841693"/>
    <lineage>
        <taxon>Bacteria</taxon>
        <taxon>Deltaproteobacteria</taxon>
        <taxon>Candidatus Desulfacyla</taxon>
    </lineage>
</organism>
<dbReference type="SUPFAM" id="SSF160104">
    <property type="entry name" value="Acetoacetate decarboxylase-like"/>
    <property type="match status" value="1"/>
</dbReference>
<dbReference type="AlphaFoldDB" id="A0A8J6MYS8"/>
<dbReference type="InterPro" id="IPR010451">
    <property type="entry name" value="Acetoacetate_decarboxylase"/>
</dbReference>
<comment type="caution">
    <text evidence="1">The sequence shown here is derived from an EMBL/GenBank/DDBJ whole genome shotgun (WGS) entry which is preliminary data.</text>
</comment>